<dbReference type="InterPro" id="IPR016461">
    <property type="entry name" value="COMT-like"/>
</dbReference>
<keyword evidence="3" id="KW-0949">S-adenosyl-L-methionine</keyword>
<dbReference type="InterPro" id="IPR001077">
    <property type="entry name" value="COMT_C"/>
</dbReference>
<organism evidence="5 6">
    <name type="scientific">Stachybotrys elegans</name>
    <dbReference type="NCBI Taxonomy" id="80388"/>
    <lineage>
        <taxon>Eukaryota</taxon>
        <taxon>Fungi</taxon>
        <taxon>Dikarya</taxon>
        <taxon>Ascomycota</taxon>
        <taxon>Pezizomycotina</taxon>
        <taxon>Sordariomycetes</taxon>
        <taxon>Hypocreomycetidae</taxon>
        <taxon>Hypocreales</taxon>
        <taxon>Stachybotryaceae</taxon>
        <taxon>Stachybotrys</taxon>
    </lineage>
</organism>
<evidence type="ECO:0000259" key="4">
    <source>
        <dbReference type="Pfam" id="PF00891"/>
    </source>
</evidence>
<evidence type="ECO:0000256" key="2">
    <source>
        <dbReference type="ARBA" id="ARBA00022679"/>
    </source>
</evidence>
<dbReference type="SUPFAM" id="SSF53335">
    <property type="entry name" value="S-adenosyl-L-methionine-dependent methyltransferases"/>
    <property type="match status" value="1"/>
</dbReference>
<keyword evidence="1" id="KW-0489">Methyltransferase</keyword>
<dbReference type="Gene3D" id="3.40.50.150">
    <property type="entry name" value="Vaccinia Virus protein VP39"/>
    <property type="match status" value="1"/>
</dbReference>
<dbReference type="GO" id="GO:0008171">
    <property type="term" value="F:O-methyltransferase activity"/>
    <property type="evidence" value="ECO:0007669"/>
    <property type="project" value="InterPro"/>
</dbReference>
<evidence type="ECO:0000313" key="5">
    <source>
        <dbReference type="EMBL" id="KAH7325685.1"/>
    </source>
</evidence>
<dbReference type="Proteomes" id="UP000813444">
    <property type="component" value="Unassembled WGS sequence"/>
</dbReference>
<dbReference type="PROSITE" id="PS51683">
    <property type="entry name" value="SAM_OMT_II"/>
    <property type="match status" value="1"/>
</dbReference>
<evidence type="ECO:0000256" key="3">
    <source>
        <dbReference type="ARBA" id="ARBA00022691"/>
    </source>
</evidence>
<dbReference type="PANTHER" id="PTHR43712:SF5">
    <property type="entry name" value="O-METHYLTRANSFERASE ASQN-RELATED"/>
    <property type="match status" value="1"/>
</dbReference>
<evidence type="ECO:0000256" key="1">
    <source>
        <dbReference type="ARBA" id="ARBA00022603"/>
    </source>
</evidence>
<protein>
    <recommendedName>
        <fullName evidence="4">O-methyltransferase C-terminal domain-containing protein</fullName>
    </recommendedName>
</protein>
<dbReference type="EMBL" id="JAGPNK010000002">
    <property type="protein sequence ID" value="KAH7325685.1"/>
    <property type="molecule type" value="Genomic_DNA"/>
</dbReference>
<name>A0A8K0T288_9HYPO</name>
<dbReference type="InterPro" id="IPR029063">
    <property type="entry name" value="SAM-dependent_MTases_sf"/>
</dbReference>
<feature type="domain" description="O-methyltransferase C-terminal" evidence="4">
    <location>
        <begin position="34"/>
        <end position="167"/>
    </location>
</feature>
<reference evidence="5" key="1">
    <citation type="journal article" date="2021" name="Nat. Commun.">
        <title>Genetic determinants of endophytism in the Arabidopsis root mycobiome.</title>
        <authorList>
            <person name="Mesny F."/>
            <person name="Miyauchi S."/>
            <person name="Thiergart T."/>
            <person name="Pickel B."/>
            <person name="Atanasova L."/>
            <person name="Karlsson M."/>
            <person name="Huettel B."/>
            <person name="Barry K.W."/>
            <person name="Haridas S."/>
            <person name="Chen C."/>
            <person name="Bauer D."/>
            <person name="Andreopoulos W."/>
            <person name="Pangilinan J."/>
            <person name="LaButti K."/>
            <person name="Riley R."/>
            <person name="Lipzen A."/>
            <person name="Clum A."/>
            <person name="Drula E."/>
            <person name="Henrissat B."/>
            <person name="Kohler A."/>
            <person name="Grigoriev I.V."/>
            <person name="Martin F.M."/>
            <person name="Hacquard S."/>
        </authorList>
    </citation>
    <scope>NUCLEOTIDE SEQUENCE</scope>
    <source>
        <strain evidence="5">MPI-CAGE-CH-0235</strain>
    </source>
</reference>
<accession>A0A8K0T288</accession>
<dbReference type="AlphaFoldDB" id="A0A8K0T288"/>
<dbReference type="PANTHER" id="PTHR43712">
    <property type="entry name" value="PUTATIVE (AFU_ORTHOLOGUE AFUA_4G14580)-RELATED"/>
    <property type="match status" value="1"/>
</dbReference>
<gene>
    <name evidence="5" type="ORF">B0I35DRAFT_405045</name>
</gene>
<sequence length="219" mass="23308">MTAVVSMSLLASTAPNNTKFMDDLRTFCMGYASESVVPGYEWASLGRGTVVEVGGADGRIALEVASQCPSIQFIVQGHASTAAQAKSSSSKFDSSVSSRVQWMAHDYLEPQPTECKGAEAYLVQCSGRGWTDEYVAKVFGNVAAAMGPESKLLIADDLVPLDGASTTGQGRTTDDWTQLLAMSDSRLVIARVVPPSRPGEVSVIEARRVSEFHVSFGFA</sequence>
<comment type="caution">
    <text evidence="5">The sequence shown here is derived from an EMBL/GenBank/DDBJ whole genome shotgun (WGS) entry which is preliminary data.</text>
</comment>
<dbReference type="GO" id="GO:0032259">
    <property type="term" value="P:methylation"/>
    <property type="evidence" value="ECO:0007669"/>
    <property type="project" value="UniProtKB-KW"/>
</dbReference>
<dbReference type="Pfam" id="PF00891">
    <property type="entry name" value="Methyltransf_2"/>
    <property type="match status" value="1"/>
</dbReference>
<keyword evidence="6" id="KW-1185">Reference proteome</keyword>
<evidence type="ECO:0000313" key="6">
    <source>
        <dbReference type="Proteomes" id="UP000813444"/>
    </source>
</evidence>
<keyword evidence="2" id="KW-0808">Transferase</keyword>
<proteinExistence type="predicted"/>
<dbReference type="OrthoDB" id="1606438at2759"/>